<dbReference type="Pfam" id="PF02875">
    <property type="entry name" value="Mur_ligase_C"/>
    <property type="match status" value="1"/>
</dbReference>
<comment type="similarity">
    <text evidence="1">Belongs to the MurCDEF family. MurE subfamily.</text>
</comment>
<name>A0A2M8KDG2_9BACT</name>
<organism evidence="5 6">
    <name type="scientific">Candidatus Portnoybacteria bacterium CG10_big_fil_rev_8_21_14_0_10_36_7</name>
    <dbReference type="NCBI Taxonomy" id="1974812"/>
    <lineage>
        <taxon>Bacteria</taxon>
        <taxon>Candidatus Portnoyibacteriota</taxon>
    </lineage>
</organism>
<dbReference type="GO" id="GO:0071555">
    <property type="term" value="P:cell wall organization"/>
    <property type="evidence" value="ECO:0007669"/>
    <property type="project" value="UniProtKB-KW"/>
</dbReference>
<comment type="pathway">
    <text evidence="2">Cell wall biogenesis; peptidoglycan biosynthesis.</text>
</comment>
<dbReference type="GO" id="GO:0051301">
    <property type="term" value="P:cell division"/>
    <property type="evidence" value="ECO:0007669"/>
    <property type="project" value="UniProtKB-KW"/>
</dbReference>
<dbReference type="InterPro" id="IPR036565">
    <property type="entry name" value="Mur-like_cat_sf"/>
</dbReference>
<dbReference type="PANTHER" id="PTHR23135:SF4">
    <property type="entry name" value="UDP-N-ACETYLMURAMOYL-L-ALANYL-D-GLUTAMATE--2,6-DIAMINOPIMELATE LIGASE MURE HOMOLOG, CHLOROPLASTIC"/>
    <property type="match status" value="1"/>
</dbReference>
<dbReference type="InterPro" id="IPR036615">
    <property type="entry name" value="Mur_ligase_C_dom_sf"/>
</dbReference>
<dbReference type="Pfam" id="PF08245">
    <property type="entry name" value="Mur_ligase_M"/>
    <property type="match status" value="1"/>
</dbReference>
<dbReference type="InterPro" id="IPR013221">
    <property type="entry name" value="Mur_ligase_cen"/>
</dbReference>
<keyword evidence="2" id="KW-0131">Cell cycle</keyword>
<dbReference type="GO" id="GO:0005524">
    <property type="term" value="F:ATP binding"/>
    <property type="evidence" value="ECO:0007669"/>
    <property type="project" value="InterPro"/>
</dbReference>
<dbReference type="Gene3D" id="3.90.190.20">
    <property type="entry name" value="Mur ligase, C-terminal domain"/>
    <property type="match status" value="1"/>
</dbReference>
<dbReference type="InterPro" id="IPR005761">
    <property type="entry name" value="UDP-N-AcMur-Glu-dNH2Pim_ligase"/>
</dbReference>
<dbReference type="GO" id="GO:0016881">
    <property type="term" value="F:acid-amino acid ligase activity"/>
    <property type="evidence" value="ECO:0007669"/>
    <property type="project" value="InterPro"/>
</dbReference>
<comment type="caution">
    <text evidence="5">The sequence shown here is derived from an EMBL/GenBank/DDBJ whole genome shotgun (WGS) entry which is preliminary data.</text>
</comment>
<evidence type="ECO:0000259" key="4">
    <source>
        <dbReference type="Pfam" id="PF08245"/>
    </source>
</evidence>
<dbReference type="GO" id="GO:0005737">
    <property type="term" value="C:cytoplasm"/>
    <property type="evidence" value="ECO:0007669"/>
    <property type="project" value="UniProtKB-SubCell"/>
</dbReference>
<reference evidence="6" key="1">
    <citation type="submission" date="2017-09" db="EMBL/GenBank/DDBJ databases">
        <title>Depth-based differentiation of microbial function through sediment-hosted aquifers and enrichment of novel symbionts in the deep terrestrial subsurface.</title>
        <authorList>
            <person name="Probst A.J."/>
            <person name="Ladd B."/>
            <person name="Jarett J.K."/>
            <person name="Geller-Mcgrath D.E."/>
            <person name="Sieber C.M.K."/>
            <person name="Emerson J.B."/>
            <person name="Anantharaman K."/>
            <person name="Thomas B.C."/>
            <person name="Malmstrom R."/>
            <person name="Stieglmeier M."/>
            <person name="Klingl A."/>
            <person name="Woyke T."/>
            <person name="Ryan C.M."/>
            <person name="Banfield J.F."/>
        </authorList>
    </citation>
    <scope>NUCLEOTIDE SEQUENCE [LARGE SCALE GENOMIC DNA]</scope>
</reference>
<proteinExistence type="inferred from homology"/>
<dbReference type="Proteomes" id="UP000231450">
    <property type="component" value="Unassembled WGS sequence"/>
</dbReference>
<dbReference type="GO" id="GO:0009252">
    <property type="term" value="P:peptidoglycan biosynthetic process"/>
    <property type="evidence" value="ECO:0007669"/>
    <property type="project" value="UniProtKB-UniPathway"/>
</dbReference>
<keyword evidence="2" id="KW-0132">Cell division</keyword>
<dbReference type="NCBIfam" id="TIGR01085">
    <property type="entry name" value="murE"/>
    <property type="match status" value="1"/>
</dbReference>
<protein>
    <recommendedName>
        <fullName evidence="7">UDP-N-acetylmuramyl-tripeptide synthetase</fullName>
    </recommendedName>
</protein>
<evidence type="ECO:0000313" key="5">
    <source>
        <dbReference type="EMBL" id="PJE57960.1"/>
    </source>
</evidence>
<dbReference type="Gene3D" id="3.40.1190.10">
    <property type="entry name" value="Mur-like, catalytic domain"/>
    <property type="match status" value="1"/>
</dbReference>
<dbReference type="SUPFAM" id="SSF53623">
    <property type="entry name" value="MurD-like peptide ligases, catalytic domain"/>
    <property type="match status" value="1"/>
</dbReference>
<evidence type="ECO:0000256" key="1">
    <source>
        <dbReference type="ARBA" id="ARBA00005898"/>
    </source>
</evidence>
<dbReference type="AlphaFoldDB" id="A0A2M8KDG2"/>
<evidence type="ECO:0000256" key="2">
    <source>
        <dbReference type="RuleBase" id="RU004135"/>
    </source>
</evidence>
<sequence>MAKLWNSCRSQKEHGKIWNSNLSSYYLFMAFYKVDKKITVAELLPRFKNKIPHTILKKEVADLAYDARSFKRFPGIKKGIKVYISPYPFVNRNGREQNPNLFIDEAVTNGARVVIYKEPTSFTPRKGVVYISVEEPRAVLADAAFRFYGINVNNFPIFGVTGTKGKTTTASILHHCLNEVYSKTGLLCTADYKIGTKSIENISPTVNDTWLSSIESLEAMGFIAELQRQNGKAMVVEATSHALELQRVSKNTPLTGGIITNLSSEHLDFHLTMAKYRAVKAKIIKLISASKADFSKILILNANDPEAVYFARQAQRLNVPIQWVRINNTKKVAPTDYQIFYERSRNYYTVEHKGKTYKLPAAIDTAFNAQNVVMAIALIHGTLHLSLDRLYSSLSKFTGVPGRLQYIQRTPFSVIVDYAHEELSLKSILTHAKTKKNRIVILMSCTGDRDKRKRPNMGKIAAKLADYTIITNDSTHTEEPMDILHQIEKGYKSIRDNGYSVIDDRKEAIKYAIKLAKTGDSVYILGMGSEKILDRGGKVIPWSDAEIVQEFL</sequence>
<dbReference type="Gene3D" id="3.40.1390.10">
    <property type="entry name" value="MurE/MurF, N-terminal domain"/>
    <property type="match status" value="1"/>
</dbReference>
<feature type="domain" description="Mur ligase C-terminal" evidence="3">
    <location>
        <begin position="402"/>
        <end position="527"/>
    </location>
</feature>
<dbReference type="SUPFAM" id="SSF53244">
    <property type="entry name" value="MurD-like peptide ligases, peptide-binding domain"/>
    <property type="match status" value="1"/>
</dbReference>
<dbReference type="EMBL" id="PFDW01000068">
    <property type="protein sequence ID" value="PJE57960.1"/>
    <property type="molecule type" value="Genomic_DNA"/>
</dbReference>
<dbReference type="InterPro" id="IPR004101">
    <property type="entry name" value="Mur_ligase_C"/>
</dbReference>
<dbReference type="PANTHER" id="PTHR23135">
    <property type="entry name" value="MUR LIGASE FAMILY MEMBER"/>
    <property type="match status" value="1"/>
</dbReference>
<comment type="subcellular location">
    <subcellularLocation>
        <location evidence="2">Cytoplasm</location>
    </subcellularLocation>
</comment>
<evidence type="ECO:0000259" key="3">
    <source>
        <dbReference type="Pfam" id="PF02875"/>
    </source>
</evidence>
<dbReference type="GO" id="GO:0008360">
    <property type="term" value="P:regulation of cell shape"/>
    <property type="evidence" value="ECO:0007669"/>
    <property type="project" value="UniProtKB-KW"/>
</dbReference>
<evidence type="ECO:0000313" key="6">
    <source>
        <dbReference type="Proteomes" id="UP000231450"/>
    </source>
</evidence>
<dbReference type="UniPathway" id="UPA00219"/>
<keyword evidence="2" id="KW-0961">Cell wall biogenesis/degradation</keyword>
<keyword evidence="2" id="KW-0573">Peptidoglycan synthesis</keyword>
<feature type="domain" description="Mur ligase central" evidence="4">
    <location>
        <begin position="160"/>
        <end position="378"/>
    </location>
</feature>
<gene>
    <name evidence="5" type="ORF">COU81_03290</name>
</gene>
<evidence type="ECO:0008006" key="7">
    <source>
        <dbReference type="Google" id="ProtNLM"/>
    </source>
</evidence>
<keyword evidence="2" id="KW-0133">Cell shape</keyword>
<accession>A0A2M8KDG2</accession>